<keyword evidence="4" id="KW-0677">Repeat</keyword>
<dbReference type="PROSITE" id="PS51846">
    <property type="entry name" value="CNNM"/>
    <property type="match status" value="1"/>
</dbReference>
<dbReference type="CDD" id="cd04590">
    <property type="entry name" value="CBS_pair_CorC_HlyC_assoc"/>
    <property type="match status" value="1"/>
</dbReference>
<accession>A0A4Y8X467</accession>
<dbReference type="InterPro" id="IPR051676">
    <property type="entry name" value="UPF0053_domain"/>
</dbReference>
<evidence type="ECO:0000256" key="6">
    <source>
        <dbReference type="ARBA" id="ARBA00023136"/>
    </source>
</evidence>
<evidence type="ECO:0000256" key="4">
    <source>
        <dbReference type="ARBA" id="ARBA00022737"/>
    </source>
</evidence>
<dbReference type="PROSITE" id="PS51371">
    <property type="entry name" value="CBS"/>
    <property type="match status" value="2"/>
</dbReference>
<evidence type="ECO:0000313" key="7">
    <source>
        <dbReference type="EMBL" id="MBB4883063.1"/>
    </source>
</evidence>
<comment type="subcellular location">
    <subcellularLocation>
        <location evidence="1">Cell membrane</location>
        <topology evidence="1">Multi-pass membrane protein</topology>
    </subcellularLocation>
</comment>
<dbReference type="InterPro" id="IPR002550">
    <property type="entry name" value="CNNM"/>
</dbReference>
<dbReference type="OrthoDB" id="110231at2"/>
<dbReference type="Proteomes" id="UP000560081">
    <property type="component" value="Unassembled WGS sequence"/>
</dbReference>
<sequence length="373" mass="39830">MSEDVVGLLWLVVLLAANAFFVAGEFAVMGARRSQIEPRAEAGSRRARVALFAMEHVSDMLAVCQLGITVCSLLILNVSEPALHHLLVVPMEALGLSVAVADVVAFMLALLVVTFLHVTLGEMVPKNAAVSFADRAVMLLAQPLVWLSRLLHPIIVSLNWIANLVLRAFGFEPKDEVASSFTLEEVQSIVAESTRSGTLEDESGVLHSALEFSAYTAGDVMVPVDAVVTVPEDVTPQQVEWAVGRTGYSRFVVDDPQGGYAGYLHLKDVLAMGATRYTEPVPVTRVRSLANVRTGDEVEDALALMQRTGSHLARVIADDGATVGVLFLEDVLEELVGEINDVTQSPRRQRSVAGSHAAGTGGSGGPVVQTPSR</sequence>
<dbReference type="PANTHER" id="PTHR43099:SF5">
    <property type="entry name" value="HLYC_CORC FAMILY TRANSPORTER"/>
    <property type="match status" value="1"/>
</dbReference>
<dbReference type="SUPFAM" id="SSF54631">
    <property type="entry name" value="CBS-domain pair"/>
    <property type="match status" value="1"/>
</dbReference>
<proteinExistence type="predicted"/>
<name>A0A4Y8X467_9MICC</name>
<gene>
    <name evidence="7" type="ORF">BJ976_001414</name>
</gene>
<evidence type="ECO:0000256" key="2">
    <source>
        <dbReference type="ARBA" id="ARBA00022475"/>
    </source>
</evidence>
<dbReference type="InterPro" id="IPR000644">
    <property type="entry name" value="CBS_dom"/>
</dbReference>
<dbReference type="InterPro" id="IPR044751">
    <property type="entry name" value="Ion_transp-like_CBS"/>
</dbReference>
<dbReference type="Gene3D" id="3.10.580.10">
    <property type="entry name" value="CBS-domain"/>
    <property type="match status" value="1"/>
</dbReference>
<dbReference type="GO" id="GO:0005886">
    <property type="term" value="C:plasma membrane"/>
    <property type="evidence" value="ECO:0007669"/>
    <property type="project" value="UniProtKB-SubCell"/>
</dbReference>
<keyword evidence="2" id="KW-1003">Cell membrane</keyword>
<dbReference type="InterPro" id="IPR046342">
    <property type="entry name" value="CBS_dom_sf"/>
</dbReference>
<comment type="caution">
    <text evidence="7">The sequence shown here is derived from an EMBL/GenBank/DDBJ whole genome shotgun (WGS) entry which is preliminary data.</text>
</comment>
<organism evidence="7 8">
    <name type="scientific">Micrococcus flavus</name>
    <dbReference type="NCBI Taxonomy" id="384602"/>
    <lineage>
        <taxon>Bacteria</taxon>
        <taxon>Bacillati</taxon>
        <taxon>Actinomycetota</taxon>
        <taxon>Actinomycetes</taxon>
        <taxon>Micrococcales</taxon>
        <taxon>Micrococcaceae</taxon>
        <taxon>Micrococcus</taxon>
    </lineage>
</organism>
<keyword evidence="6" id="KW-0472">Membrane</keyword>
<keyword evidence="5" id="KW-1133">Transmembrane helix</keyword>
<dbReference type="RefSeq" id="WP_135028278.1">
    <property type="nucleotide sequence ID" value="NZ_BMLA01000001.1"/>
</dbReference>
<dbReference type="EMBL" id="JACHMC010000001">
    <property type="protein sequence ID" value="MBB4883063.1"/>
    <property type="molecule type" value="Genomic_DNA"/>
</dbReference>
<evidence type="ECO:0000256" key="3">
    <source>
        <dbReference type="ARBA" id="ARBA00022692"/>
    </source>
</evidence>
<keyword evidence="8" id="KW-1185">Reference proteome</keyword>
<keyword evidence="3" id="KW-0812">Transmembrane</keyword>
<dbReference type="AlphaFoldDB" id="A0A4Y8X467"/>
<dbReference type="PANTHER" id="PTHR43099">
    <property type="entry name" value="UPF0053 PROTEIN YRKA"/>
    <property type="match status" value="1"/>
</dbReference>
<evidence type="ECO:0000256" key="5">
    <source>
        <dbReference type="ARBA" id="ARBA00022989"/>
    </source>
</evidence>
<dbReference type="Pfam" id="PF00571">
    <property type="entry name" value="CBS"/>
    <property type="match status" value="2"/>
</dbReference>
<evidence type="ECO:0000256" key="1">
    <source>
        <dbReference type="ARBA" id="ARBA00004651"/>
    </source>
</evidence>
<protein>
    <submittedName>
        <fullName evidence="7">CBS domain containing-hemolysin-like protein</fullName>
    </submittedName>
</protein>
<reference evidence="7 8" key="1">
    <citation type="submission" date="2020-08" db="EMBL/GenBank/DDBJ databases">
        <title>Sequencing the genomes of 1000 actinobacteria strains.</title>
        <authorList>
            <person name="Klenk H.-P."/>
        </authorList>
    </citation>
    <scope>NUCLEOTIDE SEQUENCE [LARGE SCALE GENOMIC DNA]</scope>
    <source>
        <strain evidence="7 8">DSM 19079</strain>
    </source>
</reference>
<evidence type="ECO:0000313" key="8">
    <source>
        <dbReference type="Proteomes" id="UP000560081"/>
    </source>
</evidence>
<dbReference type="Pfam" id="PF01595">
    <property type="entry name" value="CNNM"/>
    <property type="match status" value="1"/>
</dbReference>